<gene>
    <name evidence="1" type="ORF">SPARVUS_LOCUS4490213</name>
</gene>
<reference evidence="1" key="1">
    <citation type="submission" date="2023-05" db="EMBL/GenBank/DDBJ databases">
        <authorList>
            <person name="Stuckert A."/>
        </authorList>
    </citation>
    <scope>NUCLEOTIDE SEQUENCE</scope>
</reference>
<keyword evidence="2" id="KW-1185">Reference proteome</keyword>
<comment type="caution">
    <text evidence="1">The sequence shown here is derived from an EMBL/GenBank/DDBJ whole genome shotgun (WGS) entry which is preliminary data.</text>
</comment>
<organism evidence="1 2">
    <name type="scientific">Staurois parvus</name>
    <dbReference type="NCBI Taxonomy" id="386267"/>
    <lineage>
        <taxon>Eukaryota</taxon>
        <taxon>Metazoa</taxon>
        <taxon>Chordata</taxon>
        <taxon>Craniata</taxon>
        <taxon>Vertebrata</taxon>
        <taxon>Euteleostomi</taxon>
        <taxon>Amphibia</taxon>
        <taxon>Batrachia</taxon>
        <taxon>Anura</taxon>
        <taxon>Neobatrachia</taxon>
        <taxon>Ranoidea</taxon>
        <taxon>Ranidae</taxon>
        <taxon>Staurois</taxon>
    </lineage>
</organism>
<evidence type="ECO:0000313" key="1">
    <source>
        <dbReference type="EMBL" id="CAI9555936.1"/>
    </source>
</evidence>
<dbReference type="EMBL" id="CATNWA010008357">
    <property type="protein sequence ID" value="CAI9555936.1"/>
    <property type="molecule type" value="Genomic_DNA"/>
</dbReference>
<proteinExistence type="predicted"/>
<name>A0ABN9C8D7_9NEOB</name>
<evidence type="ECO:0000313" key="2">
    <source>
        <dbReference type="Proteomes" id="UP001162483"/>
    </source>
</evidence>
<dbReference type="Proteomes" id="UP001162483">
    <property type="component" value="Unassembled WGS sequence"/>
</dbReference>
<protein>
    <submittedName>
        <fullName evidence="1">Uncharacterized protein</fullName>
    </submittedName>
</protein>
<accession>A0ABN9C8D7</accession>
<sequence length="16" mass="2028">MQHCTQMNFLPFFLDR</sequence>